<proteinExistence type="predicted"/>
<dbReference type="Proteomes" id="UP001208649">
    <property type="component" value="Unassembled WGS sequence"/>
</dbReference>
<organism evidence="1 2">
    <name type="scientific">Chryseobacterium edaphi</name>
    <dbReference type="NCBI Taxonomy" id="2976532"/>
    <lineage>
        <taxon>Bacteria</taxon>
        <taxon>Pseudomonadati</taxon>
        <taxon>Bacteroidota</taxon>
        <taxon>Flavobacteriia</taxon>
        <taxon>Flavobacteriales</taxon>
        <taxon>Weeksellaceae</taxon>
        <taxon>Chryseobacterium group</taxon>
        <taxon>Chryseobacterium</taxon>
    </lineage>
</organism>
<sequence>MNKIFLILIGTISYSLHAQNVSGEKESFLGVQAGFFGANIYYEKNISESFAVRGDIEFSPSIWGGDLYSKTGFAVTPEIKIAPKWYYNMSKRQEALKNTKNNSADYITANFSYIPNLFVISNVDEITVNPMLSVVPTWGLRRNFLNNFNYEIQAGLGIGKILKPNYDLQTVLNISFKVGYDF</sequence>
<comment type="caution">
    <text evidence="1">The sequence shown here is derived from an EMBL/GenBank/DDBJ whole genome shotgun (WGS) entry which is preliminary data.</text>
</comment>
<dbReference type="EMBL" id="JAOTEM010000004">
    <property type="protein sequence ID" value="MCU7618613.1"/>
    <property type="molecule type" value="Genomic_DNA"/>
</dbReference>
<evidence type="ECO:0000313" key="1">
    <source>
        <dbReference type="EMBL" id="MCU7618613.1"/>
    </source>
</evidence>
<evidence type="ECO:0000313" key="2">
    <source>
        <dbReference type="Proteomes" id="UP001208649"/>
    </source>
</evidence>
<reference evidence="2" key="1">
    <citation type="submission" date="2023-07" db="EMBL/GenBank/DDBJ databases">
        <title>Chryseobacterium sp. strain PBS4-4 Genome sequencing and assembly.</title>
        <authorList>
            <person name="Jung Y."/>
        </authorList>
    </citation>
    <scope>NUCLEOTIDE SEQUENCE [LARGE SCALE GENOMIC DNA]</scope>
    <source>
        <strain evidence="2">PBS4-4</strain>
    </source>
</reference>
<gene>
    <name evidence="1" type="ORF">NZ698_15570</name>
</gene>
<name>A0ABT2W8S0_9FLAO</name>
<dbReference type="RefSeq" id="WP_263004123.1">
    <property type="nucleotide sequence ID" value="NZ_JAOTEM010000004.1"/>
</dbReference>
<accession>A0ABT2W8S0</accession>
<evidence type="ECO:0008006" key="3">
    <source>
        <dbReference type="Google" id="ProtNLM"/>
    </source>
</evidence>
<protein>
    <recommendedName>
        <fullName evidence="3">Outer membrane protein beta-barrel domain-containing protein</fullName>
    </recommendedName>
</protein>
<keyword evidence="2" id="KW-1185">Reference proteome</keyword>